<evidence type="ECO:0000313" key="3">
    <source>
        <dbReference type="Proteomes" id="UP000231823"/>
    </source>
</evidence>
<reference evidence="2 3" key="1">
    <citation type="submission" date="2017-12" db="EMBL/GenBank/DDBJ databases">
        <title>Complete genome sequence of Spiroplasma floricola 23-6 (ATCC 29989).</title>
        <authorList>
            <person name="Tsai Y.-M."/>
            <person name="Wu P.-S."/>
            <person name="Lo W.-S."/>
            <person name="Kuo C.-H."/>
        </authorList>
    </citation>
    <scope>NUCLEOTIDE SEQUENCE [LARGE SCALE GENOMIC DNA]</scope>
    <source>
        <strain evidence="2 3">23-6</strain>
    </source>
</reference>
<name>A0A2K8SFM8_9MOLU</name>
<organism evidence="2 3">
    <name type="scientific">Spiroplasma floricola 23-6</name>
    <dbReference type="NCBI Taxonomy" id="1336749"/>
    <lineage>
        <taxon>Bacteria</taxon>
        <taxon>Bacillati</taxon>
        <taxon>Mycoplasmatota</taxon>
        <taxon>Mollicutes</taxon>
        <taxon>Entomoplasmatales</taxon>
        <taxon>Spiroplasmataceae</taxon>
        <taxon>Spiroplasma</taxon>
    </lineage>
</organism>
<dbReference type="PROSITE" id="PS51257">
    <property type="entry name" value="PROKAR_LIPOPROTEIN"/>
    <property type="match status" value="1"/>
</dbReference>
<dbReference type="OrthoDB" id="387663at2"/>
<sequence>MKKLLILLASATLCSAPVFSVVACGNVTAPGGDENLPDANFKLDKNQIDIDTKNPGNIKITNWEILNNRSKPTKFTYSEEGIVQATTGLEGQITISPLANAKKSVVKITAESEKGHKEVITVNVNEIQQEDQFKLDKTSLYLKTSKYEYLTIVNWDSLSEDKKPSEFIFNKEGYASAELDSANKRIKVTANNQAVDDLKLTIKSSSNTSVDVNIKITLAEFDLAQENLVLNVMAGNMTNGLIDSSIAIGDEGFKVTEESVLASFNEINGLNLLLNDLNIEIIEGTGNNGIGAQCIIAAKEGNQNVKGETTLILNQNIDPVKYFVNTNLGEIRLFKGSFNQLDKVLANSKDSISLAAIIFEQVGAKNKQLEYIKNNLVKDLGAPGKELMSKSTVSATTFKINGMPDLKGIFKANSVIEFTQKFVQEDRITIYESLPENKKVNISAQNLVDKSKSGQKNAKTEVYNQLSQEFKSKISLSHFIEFTNIIFNTKDDNGKYLDFKFDVLPGSDILYGHDGAAFQSYISPGFWAGIGTGAGNLAKYEENKKFEERHSKGMGYFDMTAATKGNFYQGHDIIVLNQKPSEAISDKTFKITEELQIDFAMINMLEGQIVTVESDKSDITAELIDKGENNYSIKLNSSKATKNANITIKVNGYKSQSFKVTSTN</sequence>
<proteinExistence type="predicted"/>
<accession>A0A2K8SFM8</accession>
<keyword evidence="3" id="KW-1185">Reference proteome</keyword>
<protein>
    <recommendedName>
        <fullName evidence="4">Lipoprotein</fullName>
    </recommendedName>
</protein>
<feature type="signal peptide" evidence="1">
    <location>
        <begin position="1"/>
        <end position="20"/>
    </location>
</feature>
<keyword evidence="1" id="KW-0732">Signal</keyword>
<gene>
    <name evidence="2" type="ORF">SFLOR_v1c10100</name>
</gene>
<evidence type="ECO:0000313" key="2">
    <source>
        <dbReference type="EMBL" id="AUB32058.1"/>
    </source>
</evidence>
<dbReference type="Proteomes" id="UP000231823">
    <property type="component" value="Chromosome"/>
</dbReference>
<dbReference type="RefSeq" id="WP_100917010.1">
    <property type="nucleotide sequence ID" value="NZ_CP025057.1"/>
</dbReference>
<evidence type="ECO:0000256" key="1">
    <source>
        <dbReference type="SAM" id="SignalP"/>
    </source>
</evidence>
<feature type="chain" id="PRO_5014940345" description="Lipoprotein" evidence="1">
    <location>
        <begin position="21"/>
        <end position="664"/>
    </location>
</feature>
<dbReference type="KEGG" id="sfz:SFLOR_v1c10100"/>
<dbReference type="EMBL" id="CP025057">
    <property type="protein sequence ID" value="AUB32058.1"/>
    <property type="molecule type" value="Genomic_DNA"/>
</dbReference>
<evidence type="ECO:0008006" key="4">
    <source>
        <dbReference type="Google" id="ProtNLM"/>
    </source>
</evidence>
<dbReference type="AlphaFoldDB" id="A0A2K8SFM8"/>